<proteinExistence type="predicted"/>
<dbReference type="AlphaFoldDB" id="A0A3P6SLS5"/>
<name>A0A3P6SLS5_DIBLA</name>
<accession>A0A3P6SLS5</accession>
<dbReference type="OrthoDB" id="10553658at2759"/>
<sequence>MTESNISCLEIRGRTSIICRHQLNPDILIGGTLGLAIEFDSVWPLTCGSACRDIYVELPAKQPPACPPIALTPFVAGQKEDSMAAACRINAPSSPDAEDLANQAKINHLFE</sequence>
<keyword evidence="2" id="KW-1185">Reference proteome</keyword>
<dbReference type="EMBL" id="UYRU01042168">
    <property type="protein sequence ID" value="VDK73257.1"/>
    <property type="molecule type" value="Genomic_DNA"/>
</dbReference>
<gene>
    <name evidence="1" type="ORF">DILT_LOCUS2480</name>
</gene>
<evidence type="ECO:0000313" key="2">
    <source>
        <dbReference type="Proteomes" id="UP000281553"/>
    </source>
</evidence>
<organism evidence="1 2">
    <name type="scientific">Dibothriocephalus latus</name>
    <name type="common">Fish tapeworm</name>
    <name type="synonym">Diphyllobothrium latum</name>
    <dbReference type="NCBI Taxonomy" id="60516"/>
    <lineage>
        <taxon>Eukaryota</taxon>
        <taxon>Metazoa</taxon>
        <taxon>Spiralia</taxon>
        <taxon>Lophotrochozoa</taxon>
        <taxon>Platyhelminthes</taxon>
        <taxon>Cestoda</taxon>
        <taxon>Eucestoda</taxon>
        <taxon>Diphyllobothriidea</taxon>
        <taxon>Diphyllobothriidae</taxon>
        <taxon>Dibothriocephalus</taxon>
    </lineage>
</organism>
<dbReference type="Proteomes" id="UP000281553">
    <property type="component" value="Unassembled WGS sequence"/>
</dbReference>
<evidence type="ECO:0000313" key="1">
    <source>
        <dbReference type="EMBL" id="VDK73257.1"/>
    </source>
</evidence>
<reference evidence="1 2" key="1">
    <citation type="submission" date="2018-11" db="EMBL/GenBank/DDBJ databases">
        <authorList>
            <consortium name="Pathogen Informatics"/>
        </authorList>
    </citation>
    <scope>NUCLEOTIDE SEQUENCE [LARGE SCALE GENOMIC DNA]</scope>
</reference>
<protein>
    <submittedName>
        <fullName evidence="1">Uncharacterized protein</fullName>
    </submittedName>
</protein>